<dbReference type="EMBL" id="JQZV01000003">
    <property type="protein sequence ID" value="KGN93315.1"/>
    <property type="molecule type" value="Genomic_DNA"/>
</dbReference>
<dbReference type="Proteomes" id="UP000030101">
    <property type="component" value="Unassembled WGS sequence"/>
</dbReference>
<evidence type="ECO:0000256" key="1">
    <source>
        <dbReference type="SAM" id="MobiDB-lite"/>
    </source>
</evidence>
<evidence type="ECO:0000256" key="2">
    <source>
        <dbReference type="SAM" id="Phobius"/>
    </source>
</evidence>
<feature type="compositionally biased region" description="Basic and acidic residues" evidence="1">
    <location>
        <begin position="42"/>
        <end position="69"/>
    </location>
</feature>
<organism evidence="3 4">
    <name type="scientific">Porphyromonas canoris</name>
    <dbReference type="NCBI Taxonomy" id="36875"/>
    <lineage>
        <taxon>Bacteria</taxon>
        <taxon>Pseudomonadati</taxon>
        <taxon>Bacteroidota</taxon>
        <taxon>Bacteroidia</taxon>
        <taxon>Bacteroidales</taxon>
        <taxon>Porphyromonadaceae</taxon>
        <taxon>Porphyromonas</taxon>
    </lineage>
</organism>
<sequence>MSTLLLISIVIVLISVLLLGINVFFTKTRRFPSSHVGAQPALREKGLSCHREQHADDSERKNLEERIKEEDNDDQIN</sequence>
<feature type="region of interest" description="Disordered" evidence="1">
    <location>
        <begin position="42"/>
        <end position="77"/>
    </location>
</feature>
<gene>
    <name evidence="3" type="ORF">HQ43_01320</name>
</gene>
<keyword evidence="2" id="KW-1133">Transmembrane helix</keyword>
<evidence type="ECO:0008006" key="5">
    <source>
        <dbReference type="Google" id="ProtNLM"/>
    </source>
</evidence>
<accession>A0ABR4XN06</accession>
<reference evidence="3 4" key="1">
    <citation type="submission" date="2014-08" db="EMBL/GenBank/DDBJ databases">
        <title>Porphyromonas canoris strain:OH2762 Genome sequencing.</title>
        <authorList>
            <person name="Wallis C."/>
            <person name="Deusch O."/>
            <person name="O'Flynn C."/>
            <person name="Davis I."/>
            <person name="Jospin G."/>
            <person name="Darling A.E."/>
            <person name="Coil D.A."/>
            <person name="Alexiev A."/>
            <person name="Horsfall A."/>
            <person name="Kirkwood N."/>
            <person name="Harris S."/>
            <person name="Eisen J.A."/>
        </authorList>
    </citation>
    <scope>NUCLEOTIDE SEQUENCE [LARGE SCALE GENOMIC DNA]</scope>
    <source>
        <strain evidence="4">COT-108 OH2762</strain>
    </source>
</reference>
<evidence type="ECO:0000313" key="4">
    <source>
        <dbReference type="Proteomes" id="UP000030101"/>
    </source>
</evidence>
<evidence type="ECO:0000313" key="3">
    <source>
        <dbReference type="EMBL" id="KGN93315.1"/>
    </source>
</evidence>
<name>A0ABR4XN06_9PORP</name>
<feature type="transmembrane region" description="Helical" evidence="2">
    <location>
        <begin position="6"/>
        <end position="25"/>
    </location>
</feature>
<dbReference type="RefSeq" id="WP_036788693.1">
    <property type="nucleotide sequence ID" value="NZ_JQZV01000003.1"/>
</dbReference>
<keyword evidence="2" id="KW-0812">Transmembrane</keyword>
<proteinExistence type="predicted"/>
<comment type="caution">
    <text evidence="3">The sequence shown here is derived from an EMBL/GenBank/DDBJ whole genome shotgun (WGS) entry which is preliminary data.</text>
</comment>
<keyword evidence="2" id="KW-0472">Membrane</keyword>
<keyword evidence="4" id="KW-1185">Reference proteome</keyword>
<protein>
    <recommendedName>
        <fullName evidence="5">Secreted protein</fullName>
    </recommendedName>
</protein>